<proteinExistence type="predicted"/>
<name>A0AC34Q5S4_9BILA</name>
<evidence type="ECO:0000313" key="2">
    <source>
        <dbReference type="WBParaSite" id="JU765_v2.g13236.t1"/>
    </source>
</evidence>
<reference evidence="2" key="1">
    <citation type="submission" date="2022-11" db="UniProtKB">
        <authorList>
            <consortium name="WormBaseParasite"/>
        </authorList>
    </citation>
    <scope>IDENTIFICATION</scope>
</reference>
<dbReference type="WBParaSite" id="JU765_v2.g13236.t1">
    <property type="protein sequence ID" value="JU765_v2.g13236.t1"/>
    <property type="gene ID" value="JU765_v2.g13236"/>
</dbReference>
<sequence length="816" mass="91857">MRTVITISKKSITTLLNSSTVNGASAPQNIMAADEDWPSQSFRDHVIHRLEPELARNRQTAPNLPVPGDARQVEEYVFQKCNSKDEYMRTIAKVINAINCNSKSASVPTILNAPYNTTNTGPNKSSPTSQTANNLGQNNFKTQIPPDPQPTHQQQQHRAELQNNTRYNAPQLGQPPPMIHPSSTTPVTATPPVGLGSAQMTQSMRVPNTTHTPVNGPNNQYYPQGLPSNQQSGAHPGSLPNSSFDIKPTSTPIAPQQRWSNMQNQTPPMYVGQQMHPEMQGRQMYNSMQHIPGQPSYNIPNTINNPPVVMDNSVSSSNYSTYSDMIIPPSAEALSNIRKAGLDRYYIDAIRRLQPYLQTLKNKSNQFPPGDPNFHRIEYAITVLRFDRIATLDSLRQMESYILNLCRDQYAPTAQLSQMDTMPPSYGSGAPMQMNQQQMQWQGQMWDDKPPMSQQGYMQQRAAPAPSYLPSQNKPMMSSTQNMPYRSDSMVGQPYSNQSYNQGMYSLHNQPMSIVSNHSNNRPPTAGNPSSIQSSMMPPMSTTQSIYSDLSADTMQAFDDLYATVSDLGTADTTMRTSISSELPNEGLGISNNITMPITAAHVGETAYNEMFSLEERFEFFPAESNPNSAGFVLKAYLKRQQVPPLYLIVPRGYPQMGVQVQRQALDLDSFYYDDLQTAVHTQISKTNARSISEVLNIWDDAVAQFYVNQNTTDQFDDLLGANYSDIFYHKYTGIVLMYSFFKFYSFKSIGQRLLQICSFQVFFCDNEILLNIQMLSLFPFFDTNFYEYKASLKKIICFLFKNLLRVHDYVHFATV</sequence>
<protein>
    <submittedName>
        <fullName evidence="2">Mediator of RNA polymerase II transcription subunit 15</fullName>
    </submittedName>
</protein>
<accession>A0AC34Q5S4</accession>
<organism evidence="1 2">
    <name type="scientific">Panagrolaimus sp. JU765</name>
    <dbReference type="NCBI Taxonomy" id="591449"/>
    <lineage>
        <taxon>Eukaryota</taxon>
        <taxon>Metazoa</taxon>
        <taxon>Ecdysozoa</taxon>
        <taxon>Nematoda</taxon>
        <taxon>Chromadorea</taxon>
        <taxon>Rhabditida</taxon>
        <taxon>Tylenchina</taxon>
        <taxon>Panagrolaimomorpha</taxon>
        <taxon>Panagrolaimoidea</taxon>
        <taxon>Panagrolaimidae</taxon>
        <taxon>Panagrolaimus</taxon>
    </lineage>
</organism>
<evidence type="ECO:0000313" key="1">
    <source>
        <dbReference type="Proteomes" id="UP000887576"/>
    </source>
</evidence>
<dbReference type="Proteomes" id="UP000887576">
    <property type="component" value="Unplaced"/>
</dbReference>